<proteinExistence type="predicted"/>
<dbReference type="SUPFAM" id="SSF52402">
    <property type="entry name" value="Adenine nucleotide alpha hydrolases-like"/>
    <property type="match status" value="1"/>
</dbReference>
<organism evidence="1">
    <name type="scientific">marine sediment metagenome</name>
    <dbReference type="NCBI Taxonomy" id="412755"/>
    <lineage>
        <taxon>unclassified sequences</taxon>
        <taxon>metagenomes</taxon>
        <taxon>ecological metagenomes</taxon>
    </lineage>
</organism>
<name>X1NQU6_9ZZZZ</name>
<evidence type="ECO:0008006" key="2">
    <source>
        <dbReference type="Google" id="ProtNLM"/>
    </source>
</evidence>
<protein>
    <recommendedName>
        <fullName evidence="2">Phosphoadenosine phosphosulphate reductase domain-containing protein</fullName>
    </recommendedName>
</protein>
<comment type="caution">
    <text evidence="1">The sequence shown here is derived from an EMBL/GenBank/DDBJ whole genome shotgun (WGS) entry which is preliminary data.</text>
</comment>
<dbReference type="AlphaFoldDB" id="X1NQU6"/>
<reference evidence="1" key="1">
    <citation type="journal article" date="2014" name="Front. Microbiol.">
        <title>High frequency of phylogenetically diverse reductive dehalogenase-homologous genes in deep subseafloor sedimentary metagenomes.</title>
        <authorList>
            <person name="Kawai M."/>
            <person name="Futagami T."/>
            <person name="Toyoda A."/>
            <person name="Takaki Y."/>
            <person name="Nishi S."/>
            <person name="Hori S."/>
            <person name="Arai W."/>
            <person name="Tsubouchi T."/>
            <person name="Morono Y."/>
            <person name="Uchiyama I."/>
            <person name="Ito T."/>
            <person name="Fujiyama A."/>
            <person name="Inagaki F."/>
            <person name="Takami H."/>
        </authorList>
    </citation>
    <scope>NUCLEOTIDE SEQUENCE</scope>
    <source>
        <strain evidence="1">Expedition CK06-06</strain>
    </source>
</reference>
<accession>X1NQU6</accession>
<feature type="non-terminal residue" evidence="1">
    <location>
        <position position="47"/>
    </location>
</feature>
<gene>
    <name evidence="1" type="ORF">S06H3_30477</name>
</gene>
<dbReference type="EMBL" id="BARV01017951">
    <property type="protein sequence ID" value="GAI29175.1"/>
    <property type="molecule type" value="Genomic_DNA"/>
</dbReference>
<evidence type="ECO:0000313" key="1">
    <source>
        <dbReference type="EMBL" id="GAI29175.1"/>
    </source>
</evidence>
<sequence>MAIKLLREVEAQVNRPFEVKLAETREIIRHHLDEFGSRVAVAFSGGK</sequence>